<gene>
    <name evidence="2" type="ORF">ICL16_05045</name>
</gene>
<evidence type="ECO:0000313" key="2">
    <source>
        <dbReference type="EMBL" id="MBD2771494.1"/>
    </source>
</evidence>
<dbReference type="AlphaFoldDB" id="A0A8J7C4H5"/>
<keyword evidence="3" id="KW-1185">Reference proteome</keyword>
<evidence type="ECO:0000313" key="3">
    <source>
        <dbReference type="Proteomes" id="UP000629098"/>
    </source>
</evidence>
<keyword evidence="1" id="KW-0472">Membrane</keyword>
<organism evidence="2 3">
    <name type="scientific">Iningainema tapete BLCC-T55</name>
    <dbReference type="NCBI Taxonomy" id="2748662"/>
    <lineage>
        <taxon>Bacteria</taxon>
        <taxon>Bacillati</taxon>
        <taxon>Cyanobacteriota</taxon>
        <taxon>Cyanophyceae</taxon>
        <taxon>Nostocales</taxon>
        <taxon>Scytonemataceae</taxon>
        <taxon>Iningainema tapete</taxon>
    </lineage>
</organism>
<name>A0A8J7C4H5_9CYAN</name>
<accession>A0A8J7C4H5</accession>
<protein>
    <submittedName>
        <fullName evidence="2">Uncharacterized protein</fullName>
    </submittedName>
</protein>
<sequence>MIYQLCTQIIVLIIYIMTLVWFFSSYVKTQQALRWWSDRQSMKLFAEAEKIRDDLLQESFTIRRNLELLPVESLELSFDHTQECLNKINNFHLSLAQLSDRLFSAYLPEGLPLAIELLLQPWVASHPHIYFKMDVPSYWRDEPAERCIVILSTLEELLRITLPQVLTQISIYINLKQQENIRQLLVEITYPDESTLEFHSNIPELGYLSDSFRVLTSGKCFCRNNNLSVAWYFFW</sequence>
<keyword evidence="1" id="KW-0812">Transmembrane</keyword>
<dbReference type="Proteomes" id="UP000629098">
    <property type="component" value="Unassembled WGS sequence"/>
</dbReference>
<evidence type="ECO:0000256" key="1">
    <source>
        <dbReference type="SAM" id="Phobius"/>
    </source>
</evidence>
<comment type="caution">
    <text evidence="2">The sequence shown here is derived from an EMBL/GenBank/DDBJ whole genome shotgun (WGS) entry which is preliminary data.</text>
</comment>
<proteinExistence type="predicted"/>
<feature type="transmembrane region" description="Helical" evidence="1">
    <location>
        <begin position="6"/>
        <end position="27"/>
    </location>
</feature>
<dbReference type="EMBL" id="JACXAE010000025">
    <property type="protein sequence ID" value="MBD2771494.1"/>
    <property type="molecule type" value="Genomic_DNA"/>
</dbReference>
<keyword evidence="1" id="KW-1133">Transmembrane helix</keyword>
<reference evidence="2" key="1">
    <citation type="submission" date="2020-09" db="EMBL/GenBank/DDBJ databases">
        <title>Iningainema tapete sp. nov. (Scytonemataceae, Cyanobacteria) from greenhouses in central Florida (USA) produces two types of nodularin with biosynthetic potential for microcystin-LR and anabaenopeptins.</title>
        <authorList>
            <person name="Berthold D.E."/>
            <person name="Lefler F.W."/>
            <person name="Huang I.-S."/>
            <person name="Abdulla H."/>
            <person name="Zimba P.V."/>
            <person name="Laughinghouse H.D. IV."/>
        </authorList>
    </citation>
    <scope>NUCLEOTIDE SEQUENCE</scope>
    <source>
        <strain evidence="2">BLCCT55</strain>
    </source>
</reference>